<sequence>MKITRGDNPLNLVVHPNFRLKTLGFSEWLEVYALASKKSGKSNDMLLQSLREKFQWVIDQAKKLGLPPPPALATFGMTAEDRKRKRIEILKEVFVKENVVVDGMHKNLVPPPGIEGRQGLVIREPESGIFFYNRNWDLRSTPEADVMFRKLELTIEARDDVVQARDIVKDNLDGEIIGPIQCPMIAA</sequence>
<proteinExistence type="predicted"/>
<name>A0ABQ5FWH8_9ASTR</name>
<reference evidence="1" key="1">
    <citation type="journal article" date="2022" name="Int. J. Mol. Sci.">
        <title>Draft Genome of Tanacetum Coccineum: Genomic Comparison of Closely Related Tanacetum-Family Plants.</title>
        <authorList>
            <person name="Yamashiro T."/>
            <person name="Shiraishi A."/>
            <person name="Nakayama K."/>
            <person name="Satake H."/>
        </authorList>
    </citation>
    <scope>NUCLEOTIDE SEQUENCE</scope>
</reference>
<evidence type="ECO:0000313" key="1">
    <source>
        <dbReference type="EMBL" id="GJT67741.1"/>
    </source>
</evidence>
<dbReference type="EMBL" id="BQNB010017835">
    <property type="protein sequence ID" value="GJT67741.1"/>
    <property type="molecule type" value="Genomic_DNA"/>
</dbReference>
<reference evidence="1" key="2">
    <citation type="submission" date="2022-01" db="EMBL/GenBank/DDBJ databases">
        <authorList>
            <person name="Yamashiro T."/>
            <person name="Shiraishi A."/>
            <person name="Satake H."/>
            <person name="Nakayama K."/>
        </authorList>
    </citation>
    <scope>NUCLEOTIDE SEQUENCE</scope>
</reference>
<evidence type="ECO:0000313" key="2">
    <source>
        <dbReference type="Proteomes" id="UP001151760"/>
    </source>
</evidence>
<comment type="caution">
    <text evidence="1">The sequence shown here is derived from an EMBL/GenBank/DDBJ whole genome shotgun (WGS) entry which is preliminary data.</text>
</comment>
<dbReference type="Proteomes" id="UP001151760">
    <property type="component" value="Unassembled WGS sequence"/>
</dbReference>
<accession>A0ABQ5FWH8</accession>
<gene>
    <name evidence="1" type="ORF">Tco_1019221</name>
</gene>
<keyword evidence="2" id="KW-1185">Reference proteome</keyword>
<protein>
    <submittedName>
        <fullName evidence="1">Uncharacterized protein</fullName>
    </submittedName>
</protein>
<organism evidence="1 2">
    <name type="scientific">Tanacetum coccineum</name>
    <dbReference type="NCBI Taxonomy" id="301880"/>
    <lineage>
        <taxon>Eukaryota</taxon>
        <taxon>Viridiplantae</taxon>
        <taxon>Streptophyta</taxon>
        <taxon>Embryophyta</taxon>
        <taxon>Tracheophyta</taxon>
        <taxon>Spermatophyta</taxon>
        <taxon>Magnoliopsida</taxon>
        <taxon>eudicotyledons</taxon>
        <taxon>Gunneridae</taxon>
        <taxon>Pentapetalae</taxon>
        <taxon>asterids</taxon>
        <taxon>campanulids</taxon>
        <taxon>Asterales</taxon>
        <taxon>Asteraceae</taxon>
        <taxon>Asteroideae</taxon>
        <taxon>Anthemideae</taxon>
        <taxon>Anthemidinae</taxon>
        <taxon>Tanacetum</taxon>
    </lineage>
</organism>